<dbReference type="Proteomes" id="UP000316304">
    <property type="component" value="Unassembled WGS sequence"/>
</dbReference>
<organism evidence="1 2">
    <name type="scientific">Novipirellula galeiformis</name>
    <dbReference type="NCBI Taxonomy" id="2528004"/>
    <lineage>
        <taxon>Bacteria</taxon>
        <taxon>Pseudomonadati</taxon>
        <taxon>Planctomycetota</taxon>
        <taxon>Planctomycetia</taxon>
        <taxon>Pirellulales</taxon>
        <taxon>Pirellulaceae</taxon>
        <taxon>Novipirellula</taxon>
    </lineage>
</organism>
<dbReference type="RefSeq" id="WP_146596016.1">
    <property type="nucleotide sequence ID" value="NZ_SJPT01000006.1"/>
</dbReference>
<comment type="caution">
    <text evidence="1">The sequence shown here is derived from an EMBL/GenBank/DDBJ whole genome shotgun (WGS) entry which is preliminary data.</text>
</comment>
<dbReference type="EMBL" id="SJPT01000006">
    <property type="protein sequence ID" value="TWU21750.1"/>
    <property type="molecule type" value="Genomic_DNA"/>
</dbReference>
<evidence type="ECO:0000313" key="1">
    <source>
        <dbReference type="EMBL" id="TWU21750.1"/>
    </source>
</evidence>
<reference evidence="1 2" key="1">
    <citation type="submission" date="2019-02" db="EMBL/GenBank/DDBJ databases">
        <title>Deep-cultivation of Planctomycetes and their phenomic and genomic characterization uncovers novel biology.</title>
        <authorList>
            <person name="Wiegand S."/>
            <person name="Jogler M."/>
            <person name="Boedeker C."/>
            <person name="Pinto D."/>
            <person name="Vollmers J."/>
            <person name="Rivas-Marin E."/>
            <person name="Kohn T."/>
            <person name="Peeters S.H."/>
            <person name="Heuer A."/>
            <person name="Rast P."/>
            <person name="Oberbeckmann S."/>
            <person name="Bunk B."/>
            <person name="Jeske O."/>
            <person name="Meyerdierks A."/>
            <person name="Storesund J.E."/>
            <person name="Kallscheuer N."/>
            <person name="Luecker S."/>
            <person name="Lage O.M."/>
            <person name="Pohl T."/>
            <person name="Merkel B.J."/>
            <person name="Hornburger P."/>
            <person name="Mueller R.-W."/>
            <person name="Bruemmer F."/>
            <person name="Labrenz M."/>
            <person name="Spormann A.M."/>
            <person name="Op Den Camp H."/>
            <person name="Overmann J."/>
            <person name="Amann R."/>
            <person name="Jetten M.S.M."/>
            <person name="Mascher T."/>
            <person name="Medema M.H."/>
            <person name="Devos D.P."/>
            <person name="Kaster A.-K."/>
            <person name="Ovreas L."/>
            <person name="Rohde M."/>
            <person name="Galperin M.Y."/>
            <person name="Jogler C."/>
        </authorList>
    </citation>
    <scope>NUCLEOTIDE SEQUENCE [LARGE SCALE GENOMIC DNA]</scope>
    <source>
        <strain evidence="1 2">Pla52o</strain>
    </source>
</reference>
<keyword evidence="2" id="KW-1185">Reference proteome</keyword>
<accession>A0A5C6CAW6</accession>
<dbReference type="AlphaFoldDB" id="A0A5C6CAW6"/>
<evidence type="ECO:0000313" key="2">
    <source>
        <dbReference type="Proteomes" id="UP000316304"/>
    </source>
</evidence>
<gene>
    <name evidence="1" type="ORF">Pla52o_39370</name>
</gene>
<proteinExistence type="predicted"/>
<sequence length="115" mass="12868">MARSNLYVLAESGHPEPATLDAFNSWEDSIPDEQKCALGKRLAVDHVGGVTVVSVFILTAIGWHNRKPQVFLTQAVGDGVWTERRYTSLRACLNGHRDELREQRKLQSNILSPLI</sequence>
<name>A0A5C6CAW6_9BACT</name>
<protein>
    <submittedName>
        <fullName evidence="1">Uncharacterized protein</fullName>
    </submittedName>
</protein>